<dbReference type="Gene3D" id="1.10.8.60">
    <property type="match status" value="1"/>
</dbReference>
<dbReference type="GO" id="GO:0009360">
    <property type="term" value="C:DNA polymerase III complex"/>
    <property type="evidence" value="ECO:0007669"/>
    <property type="project" value="InterPro"/>
</dbReference>
<keyword evidence="5" id="KW-0479">Metal-binding</keyword>
<evidence type="ECO:0000313" key="14">
    <source>
        <dbReference type="EMBL" id="RTR19500.1"/>
    </source>
</evidence>
<dbReference type="Pfam" id="PF12169">
    <property type="entry name" value="DNA_pol3_gamma3"/>
    <property type="match status" value="1"/>
</dbReference>
<evidence type="ECO:0000256" key="2">
    <source>
        <dbReference type="ARBA" id="ARBA00022679"/>
    </source>
</evidence>
<dbReference type="SUPFAM" id="SSF52540">
    <property type="entry name" value="P-loop containing nucleoside triphosphate hydrolases"/>
    <property type="match status" value="1"/>
</dbReference>
<dbReference type="SMART" id="SM00382">
    <property type="entry name" value="AAA"/>
    <property type="match status" value="1"/>
</dbReference>
<evidence type="ECO:0000256" key="9">
    <source>
        <dbReference type="ARBA" id="ARBA00022932"/>
    </source>
</evidence>
<dbReference type="CDD" id="cd18137">
    <property type="entry name" value="HLD_clamp_pol_III_gamma_tau"/>
    <property type="match status" value="1"/>
</dbReference>
<dbReference type="PANTHER" id="PTHR11669:SF0">
    <property type="entry name" value="PROTEIN STICHEL-LIKE 2"/>
    <property type="match status" value="1"/>
</dbReference>
<dbReference type="Pfam" id="PF13177">
    <property type="entry name" value="DNA_pol3_delta2"/>
    <property type="match status" value="1"/>
</dbReference>
<dbReference type="GO" id="GO:0003677">
    <property type="term" value="F:DNA binding"/>
    <property type="evidence" value="ECO:0007669"/>
    <property type="project" value="InterPro"/>
</dbReference>
<dbReference type="GO" id="GO:0006261">
    <property type="term" value="P:DNA-templated DNA replication"/>
    <property type="evidence" value="ECO:0007669"/>
    <property type="project" value="TreeGrafter"/>
</dbReference>
<dbReference type="FunFam" id="1.10.8.60:FF:000013">
    <property type="entry name" value="DNA polymerase III subunit gamma/tau"/>
    <property type="match status" value="1"/>
</dbReference>
<dbReference type="InterPro" id="IPR045085">
    <property type="entry name" value="HLD_clamp_pol_III_gamma_tau"/>
</dbReference>
<dbReference type="Pfam" id="PF12362">
    <property type="entry name" value="DUF3646"/>
    <property type="match status" value="1"/>
</dbReference>
<keyword evidence="15" id="KW-1185">Reference proteome</keyword>
<proteinExistence type="inferred from homology"/>
<dbReference type="InterPro" id="IPR027417">
    <property type="entry name" value="P-loop_NTPase"/>
</dbReference>
<evidence type="ECO:0000256" key="1">
    <source>
        <dbReference type="ARBA" id="ARBA00006360"/>
    </source>
</evidence>
<comment type="similarity">
    <text evidence="1 11">Belongs to the DnaX/STICHEL family.</text>
</comment>
<keyword evidence="7" id="KW-0862">Zinc</keyword>
<keyword evidence="9 11" id="KW-0239">DNA-directed DNA polymerase</keyword>
<dbReference type="OrthoDB" id="9810148at2"/>
<dbReference type="RefSeq" id="WP_126616125.1">
    <property type="nucleotide sequence ID" value="NZ_JBHUCY010000049.1"/>
</dbReference>
<dbReference type="PANTHER" id="PTHR11669">
    <property type="entry name" value="REPLICATION FACTOR C / DNA POLYMERASE III GAMMA-TAU SUBUNIT"/>
    <property type="match status" value="1"/>
</dbReference>
<dbReference type="SUPFAM" id="SSF48019">
    <property type="entry name" value="post-AAA+ oligomerization domain-like"/>
    <property type="match status" value="1"/>
</dbReference>
<dbReference type="FunFam" id="3.40.50.300:FF:000014">
    <property type="entry name" value="DNA polymerase III subunit gamma/tau"/>
    <property type="match status" value="1"/>
</dbReference>
<dbReference type="Gene3D" id="3.40.50.300">
    <property type="entry name" value="P-loop containing nucleotide triphosphate hydrolases"/>
    <property type="match status" value="1"/>
</dbReference>
<evidence type="ECO:0000256" key="5">
    <source>
        <dbReference type="ARBA" id="ARBA00022723"/>
    </source>
</evidence>
<evidence type="ECO:0000256" key="4">
    <source>
        <dbReference type="ARBA" id="ARBA00022705"/>
    </source>
</evidence>
<keyword evidence="2 11" id="KW-0808">Transferase</keyword>
<dbReference type="Proteomes" id="UP000277007">
    <property type="component" value="Unassembled WGS sequence"/>
</dbReference>
<dbReference type="Gene3D" id="1.20.272.10">
    <property type="match status" value="1"/>
</dbReference>
<evidence type="ECO:0000256" key="11">
    <source>
        <dbReference type="RuleBase" id="RU364063"/>
    </source>
</evidence>
<organism evidence="14 15">
    <name type="scientific">Azospirillum griseum</name>
    <dbReference type="NCBI Taxonomy" id="2496639"/>
    <lineage>
        <taxon>Bacteria</taxon>
        <taxon>Pseudomonadati</taxon>
        <taxon>Pseudomonadota</taxon>
        <taxon>Alphaproteobacteria</taxon>
        <taxon>Rhodospirillales</taxon>
        <taxon>Azospirillaceae</taxon>
        <taxon>Azospirillum</taxon>
    </lineage>
</organism>
<comment type="function">
    <text evidence="11">DNA polymerase III is a complex, multichain enzyme responsible for most of the replicative synthesis in bacteria. This DNA polymerase also exhibits 3' to 5' exonuclease activity.</text>
</comment>
<feature type="region of interest" description="Disordered" evidence="12">
    <location>
        <begin position="599"/>
        <end position="630"/>
    </location>
</feature>
<feature type="region of interest" description="Disordered" evidence="12">
    <location>
        <begin position="401"/>
        <end position="420"/>
    </location>
</feature>
<dbReference type="InterPro" id="IPR050238">
    <property type="entry name" value="DNA_Rep/Repair_Clamp_Loader"/>
</dbReference>
<feature type="compositionally biased region" description="Gly residues" evidence="12">
    <location>
        <begin position="403"/>
        <end position="420"/>
    </location>
</feature>
<evidence type="ECO:0000259" key="13">
    <source>
        <dbReference type="SMART" id="SM00382"/>
    </source>
</evidence>
<evidence type="ECO:0000256" key="10">
    <source>
        <dbReference type="ARBA" id="ARBA00049244"/>
    </source>
</evidence>
<dbReference type="InterPro" id="IPR003593">
    <property type="entry name" value="AAA+_ATPase"/>
</dbReference>
<dbReference type="NCBIfam" id="TIGR02397">
    <property type="entry name" value="dnaX_nterm"/>
    <property type="match status" value="1"/>
</dbReference>
<name>A0A431VHN7_9PROT</name>
<dbReference type="InterPro" id="IPR008921">
    <property type="entry name" value="DNA_pol3_clamp-load_cplx_C"/>
</dbReference>
<comment type="subunit">
    <text evidence="11">DNA polymerase III contains a core (composed of alpha, epsilon and theta chains) that associates with a tau subunit. This core dimerizes to form the POLIII' complex. PolIII' associates with the gamma complex (composed of gamma, delta, delta', psi and chi chains) and with the beta chain to form the complete DNA polymerase III complex.</text>
</comment>
<evidence type="ECO:0000256" key="7">
    <source>
        <dbReference type="ARBA" id="ARBA00022833"/>
    </source>
</evidence>
<dbReference type="NCBIfam" id="NF006585">
    <property type="entry name" value="PRK09111.1"/>
    <property type="match status" value="1"/>
</dbReference>
<dbReference type="AlphaFoldDB" id="A0A431VHN7"/>
<dbReference type="GO" id="GO:0046872">
    <property type="term" value="F:metal ion binding"/>
    <property type="evidence" value="ECO:0007669"/>
    <property type="project" value="UniProtKB-KW"/>
</dbReference>
<dbReference type="GO" id="GO:0005524">
    <property type="term" value="F:ATP binding"/>
    <property type="evidence" value="ECO:0007669"/>
    <property type="project" value="UniProtKB-KW"/>
</dbReference>
<comment type="catalytic activity">
    <reaction evidence="10 11">
        <text>DNA(n) + a 2'-deoxyribonucleoside 5'-triphosphate = DNA(n+1) + diphosphate</text>
        <dbReference type="Rhea" id="RHEA:22508"/>
        <dbReference type="Rhea" id="RHEA-COMP:17339"/>
        <dbReference type="Rhea" id="RHEA-COMP:17340"/>
        <dbReference type="ChEBI" id="CHEBI:33019"/>
        <dbReference type="ChEBI" id="CHEBI:61560"/>
        <dbReference type="ChEBI" id="CHEBI:173112"/>
        <dbReference type="EC" id="2.7.7.7"/>
    </reaction>
</comment>
<evidence type="ECO:0000313" key="15">
    <source>
        <dbReference type="Proteomes" id="UP000277007"/>
    </source>
</evidence>
<evidence type="ECO:0000256" key="6">
    <source>
        <dbReference type="ARBA" id="ARBA00022741"/>
    </source>
</evidence>
<accession>A0A431VHN7</accession>
<keyword evidence="8 11" id="KW-0067">ATP-binding</keyword>
<dbReference type="InterPro" id="IPR012763">
    <property type="entry name" value="DNA_pol_III_sug/sutau_N"/>
</dbReference>
<evidence type="ECO:0000256" key="12">
    <source>
        <dbReference type="SAM" id="MobiDB-lite"/>
    </source>
</evidence>
<dbReference type="GO" id="GO:0003887">
    <property type="term" value="F:DNA-directed DNA polymerase activity"/>
    <property type="evidence" value="ECO:0007669"/>
    <property type="project" value="UniProtKB-KW"/>
</dbReference>
<dbReference type="EC" id="2.7.7.7" evidence="11"/>
<reference evidence="14 15" key="1">
    <citation type="submission" date="2018-12" db="EMBL/GenBank/DDBJ databases">
        <authorList>
            <person name="Yang Y."/>
        </authorList>
    </citation>
    <scope>NUCLEOTIDE SEQUENCE [LARGE SCALE GENOMIC DNA]</scope>
    <source>
        <strain evidence="14 15">L-25-5w-1</strain>
    </source>
</reference>
<protein>
    <recommendedName>
        <fullName evidence="11">DNA polymerase III subunit gamma/tau</fullName>
        <ecNumber evidence="11">2.7.7.7</ecNumber>
    </recommendedName>
</protein>
<comment type="caution">
    <text evidence="14">The sequence shown here is derived from an EMBL/GenBank/DDBJ whole genome shotgun (WGS) entry which is preliminary data.</text>
</comment>
<dbReference type="InterPro" id="IPR022754">
    <property type="entry name" value="DNA_pol_III_gamma-3"/>
</dbReference>
<dbReference type="CDD" id="cd00009">
    <property type="entry name" value="AAA"/>
    <property type="match status" value="1"/>
</dbReference>
<keyword evidence="6 11" id="KW-0547">Nucleotide-binding</keyword>
<sequence length="630" mass="67154">MTDTAAASTATPAHPPATGLAYRVLARKYRPKNFDELIGQDALVRTLTNAIHSGRIAQAFMLTGVRGVGKTTTARIIARALNCVGPDGTGGPTVSPCGVCDHCRAIAEDRHVDVMEMDAASHTGVDDIREIIDGVRYAPVSARYKLYIIDEVHMLSKNAFNALLKTLEEPPSHVKFVFATTEIRKVPVTVLSRCQRFDLRRVDAQVLKDHFTRVTGLEGAEIEADAAALVARAADGSVRDGLSLLDQAIALANGRVTAQQVRDMLGLADRTRVIDLFDATLFARPADALDILSDLHRVGADPLVILQDLLDLVHNLTRLKVVPDTANDPSLPEAERTRGAVLSAKLGMPALTRAWQILLKGLGEVQVAPVPQQALEMVIVRLSYAADLPTPGELIRQFQAQQGGAGGGAPSRGPGGGGGPVAVVSNGVSAGGAAHAVARRVDPQTQPAQPQPAQPAAAVAVGAATGDDLAPMPRDFRALAQLFSDRREGALYGYLVNAVHLVRMEPGRLELKLTATAPPNLPFRVGQFLTEWTGQRWIVALSDGPAQPTLGEQEAADKRRARADAEAHPVVRAILDSFQGAEIIDIRDLAAIAAAESGTMADDGESPDFLVQQQDDGVYYPLDDEGEYDR</sequence>
<evidence type="ECO:0000256" key="8">
    <source>
        <dbReference type="ARBA" id="ARBA00022840"/>
    </source>
</evidence>
<dbReference type="InterPro" id="IPR022107">
    <property type="entry name" value="DNA_pol_III_gamma/tau_C"/>
</dbReference>
<keyword evidence="4 11" id="KW-0235">DNA replication</keyword>
<dbReference type="EMBL" id="RXMA01000011">
    <property type="protein sequence ID" value="RTR19500.1"/>
    <property type="molecule type" value="Genomic_DNA"/>
</dbReference>
<gene>
    <name evidence="11" type="primary">dnaX</name>
    <name evidence="14" type="ORF">EJ903_13495</name>
</gene>
<evidence type="ECO:0000256" key="3">
    <source>
        <dbReference type="ARBA" id="ARBA00022695"/>
    </source>
</evidence>
<keyword evidence="3 11" id="KW-0548">Nucleotidyltransferase</keyword>
<feature type="domain" description="AAA+ ATPase" evidence="13">
    <location>
        <begin position="56"/>
        <end position="203"/>
    </location>
</feature>
<dbReference type="Pfam" id="PF22608">
    <property type="entry name" value="DNAX_ATPase_lid"/>
    <property type="match status" value="1"/>
</dbReference>